<feature type="transmembrane region" description="Helical" evidence="2">
    <location>
        <begin position="674"/>
        <end position="698"/>
    </location>
</feature>
<evidence type="ECO:0000256" key="2">
    <source>
        <dbReference type="SAM" id="Phobius"/>
    </source>
</evidence>
<dbReference type="Proteomes" id="UP000829685">
    <property type="component" value="Unassembled WGS sequence"/>
</dbReference>
<evidence type="ECO:0000256" key="1">
    <source>
        <dbReference type="SAM" id="MobiDB-lite"/>
    </source>
</evidence>
<accession>A0A9P9WWX1</accession>
<feature type="compositionally biased region" description="Polar residues" evidence="1">
    <location>
        <begin position="1"/>
        <end position="21"/>
    </location>
</feature>
<feature type="compositionally biased region" description="Basic and acidic residues" evidence="1">
    <location>
        <begin position="766"/>
        <end position="783"/>
    </location>
</feature>
<keyword evidence="2" id="KW-1133">Transmembrane helix</keyword>
<evidence type="ECO:0000313" key="3">
    <source>
        <dbReference type="EMBL" id="KAI1880799.1"/>
    </source>
</evidence>
<feature type="transmembrane region" description="Helical" evidence="2">
    <location>
        <begin position="143"/>
        <end position="165"/>
    </location>
</feature>
<protein>
    <submittedName>
        <fullName evidence="3">Uncharacterized protein</fullName>
    </submittedName>
</protein>
<feature type="transmembrane region" description="Helical" evidence="2">
    <location>
        <begin position="83"/>
        <end position="110"/>
    </location>
</feature>
<gene>
    <name evidence="3" type="ORF">JX265_001039</name>
</gene>
<keyword evidence="4" id="KW-1185">Reference proteome</keyword>
<reference evidence="3" key="1">
    <citation type="submission" date="2021-03" db="EMBL/GenBank/DDBJ databases">
        <title>Revisited historic fungal species revealed as producer of novel bioactive compounds through whole genome sequencing and comparative genomics.</title>
        <authorList>
            <person name="Vignolle G.A."/>
            <person name="Hochenegger N."/>
            <person name="Mach R.L."/>
            <person name="Mach-Aigner A.R."/>
            <person name="Javad Rahimi M."/>
            <person name="Salim K.A."/>
            <person name="Chan C.M."/>
            <person name="Lim L.B.L."/>
            <person name="Cai F."/>
            <person name="Druzhinina I.S."/>
            <person name="U'Ren J.M."/>
            <person name="Derntl C."/>
        </authorList>
    </citation>
    <scope>NUCLEOTIDE SEQUENCE</scope>
    <source>
        <strain evidence="3">TUCIM 5799</strain>
    </source>
</reference>
<dbReference type="EMBL" id="JAFIMR010000002">
    <property type="protein sequence ID" value="KAI1880799.1"/>
    <property type="molecule type" value="Genomic_DNA"/>
</dbReference>
<feature type="region of interest" description="Disordered" evidence="1">
    <location>
        <begin position="1"/>
        <end position="74"/>
    </location>
</feature>
<feature type="compositionally biased region" description="Polar residues" evidence="1">
    <location>
        <begin position="55"/>
        <end position="64"/>
    </location>
</feature>
<proteinExistence type="predicted"/>
<keyword evidence="2" id="KW-0472">Membrane</keyword>
<name>A0A9P9WWX1_9PEZI</name>
<feature type="region of interest" description="Disordered" evidence="1">
    <location>
        <begin position="762"/>
        <end position="783"/>
    </location>
</feature>
<sequence length="783" mass="84698">MATTSDTPQTTSSENTTQQAMTEAPEDRSSSQATQGRPESTIIIHSTRAGENLPEGQSTETCQIHDTPPPKEISSPLPWKESVGLYGCSGILGGSALVLGVIGFLSFLWFGKGTVPEAAKASWLWRRIALADWMTRTITICALVLRLVISIQAGICTSMIASLVLENHHALIRKSQAAYVSVLRGVNDGPRKLIQILLSSRTLSVLASFEIWLMMLLVMLTLVLQFSSTILLSDLRDFVVAGDASITTVANLLPGHSMEELNSGFGVMLQTSPIYGIFGESESSVDSSPSPSGFSDTGLVQRGYIPVPDKDARSSVRQYRGNTLVSSSRVSCLAPKMEASFSNYTSDAGAILGRITGTLHYGEALTEARPGTDTSPLCRGGECESTPFECLTGSSLYGSTQSVFCFIGNVGGTLKSLHDLNWRPDDPPWAANSSIYLVLSTNMTQDDWYSLSESHEVPMSQTDDEWITFQPVEGRSVDISLCFTRFVVNRRFVDLSRNGPTLEPVMTWGKLSYEHSSSSVLNMFDTDTPRTPSERGLLKMDILSGSDGWIPANNTTFDTDSPGTRSSGYNTSAILMSLVITPLTDLFTPNMTLIACIQCVAYGSVMHPELVYIFEDTLRSTRRSANAFQNLIGALASASYDNLLSSLSVPEEVKMSSTNTVRAPGSCITDSCSGFISVATLLGVHMVTVWAIAVMYAVRVRYSRVSNIWHAVSQLFGVELHDAMTQANNASDAVVDKQKFSKGKDSFVRLGQLEDDSAIGIVASRGTDRKPVSGAKTDDAGRK</sequence>
<keyword evidence="2" id="KW-0812">Transmembrane</keyword>
<comment type="caution">
    <text evidence="3">The sequence shown here is derived from an EMBL/GenBank/DDBJ whole genome shotgun (WGS) entry which is preliminary data.</text>
</comment>
<evidence type="ECO:0000313" key="4">
    <source>
        <dbReference type="Proteomes" id="UP000829685"/>
    </source>
</evidence>
<dbReference type="AlphaFoldDB" id="A0A9P9WWX1"/>
<organism evidence="3 4">
    <name type="scientific">Neoarthrinium moseri</name>
    <dbReference type="NCBI Taxonomy" id="1658444"/>
    <lineage>
        <taxon>Eukaryota</taxon>
        <taxon>Fungi</taxon>
        <taxon>Dikarya</taxon>
        <taxon>Ascomycota</taxon>
        <taxon>Pezizomycotina</taxon>
        <taxon>Sordariomycetes</taxon>
        <taxon>Xylariomycetidae</taxon>
        <taxon>Amphisphaeriales</taxon>
        <taxon>Apiosporaceae</taxon>
        <taxon>Neoarthrinium</taxon>
    </lineage>
</organism>
<feature type="transmembrane region" description="Helical" evidence="2">
    <location>
        <begin position="203"/>
        <end position="226"/>
    </location>
</feature>